<dbReference type="AlphaFoldDB" id="A0A9W8KVT2"/>
<proteinExistence type="predicted"/>
<dbReference type="OrthoDB" id="5512410at2759"/>
<organism evidence="1 2">
    <name type="scientific">Coemansia spiralis</name>
    <dbReference type="NCBI Taxonomy" id="417178"/>
    <lineage>
        <taxon>Eukaryota</taxon>
        <taxon>Fungi</taxon>
        <taxon>Fungi incertae sedis</taxon>
        <taxon>Zoopagomycota</taxon>
        <taxon>Kickxellomycotina</taxon>
        <taxon>Kickxellomycetes</taxon>
        <taxon>Kickxellales</taxon>
        <taxon>Kickxellaceae</taxon>
        <taxon>Coemansia</taxon>
    </lineage>
</organism>
<reference evidence="1" key="1">
    <citation type="submission" date="2022-07" db="EMBL/GenBank/DDBJ databases">
        <title>Phylogenomic reconstructions and comparative analyses of Kickxellomycotina fungi.</title>
        <authorList>
            <person name="Reynolds N.K."/>
            <person name="Stajich J.E."/>
            <person name="Barry K."/>
            <person name="Grigoriev I.V."/>
            <person name="Crous P."/>
            <person name="Smith M.E."/>
        </authorList>
    </citation>
    <scope>NUCLEOTIDE SEQUENCE</scope>
    <source>
        <strain evidence="1">NRRL 3115</strain>
    </source>
</reference>
<dbReference type="Proteomes" id="UP001151518">
    <property type="component" value="Unassembled WGS sequence"/>
</dbReference>
<sequence>MTGMQCSDISHRQQVLLFQCYCKTEYNTNFYQYKEDEDTIVCTRNDKDNYNTNGTYVCENYEKYDSCKGVNVSSATTFSVSRCF</sequence>
<gene>
    <name evidence="1" type="ORF">GGI25_005368</name>
</gene>
<comment type="caution">
    <text evidence="1">The sequence shown here is derived from an EMBL/GenBank/DDBJ whole genome shotgun (WGS) entry which is preliminary data.</text>
</comment>
<dbReference type="EMBL" id="JANBTW010000094">
    <property type="protein sequence ID" value="KAJ2671817.1"/>
    <property type="molecule type" value="Genomic_DNA"/>
</dbReference>
<protein>
    <submittedName>
        <fullName evidence="1">Uncharacterized protein</fullName>
    </submittedName>
</protein>
<name>A0A9W8KVT2_9FUNG</name>
<evidence type="ECO:0000313" key="2">
    <source>
        <dbReference type="Proteomes" id="UP001151518"/>
    </source>
</evidence>
<evidence type="ECO:0000313" key="1">
    <source>
        <dbReference type="EMBL" id="KAJ2671817.1"/>
    </source>
</evidence>
<accession>A0A9W8KVT2</accession>